<dbReference type="SUPFAM" id="SSF51621">
    <property type="entry name" value="Phosphoenolpyruvate/pyruvate domain"/>
    <property type="match status" value="1"/>
</dbReference>
<evidence type="ECO:0000256" key="2">
    <source>
        <dbReference type="ARBA" id="ARBA00022723"/>
    </source>
</evidence>
<sequence length="255" mass="27409">MSKTINPFKQRLLDGQKLIGGWTLSGSPTVAEAMAFLNYDYLVVDLEHSPASIHDTTPILRAVEQTATAAVVRMPSHDPIAIKQVLDQGGMTLYFPFVESVEEAKAIVQASMYPPLGKRGFAKMHRAARYTTREDYPAAANEQVCLIPQLETVEALELAVEIGKVEGVSAVFIGPGDLSMTMGLPGQVNHPDVRAKIVACVTACNQAGIPVGTVMPTPDDAKWALEVGFSFVSIANDLANMLGQCKAHLAQMKNS</sequence>
<dbReference type="STRING" id="1122206.SAMN02745753_01191"/>
<evidence type="ECO:0000313" key="6">
    <source>
        <dbReference type="Proteomes" id="UP000184517"/>
    </source>
</evidence>
<reference evidence="6" key="1">
    <citation type="submission" date="2016-11" db="EMBL/GenBank/DDBJ databases">
        <authorList>
            <person name="Varghese N."/>
            <person name="Submissions S."/>
        </authorList>
    </citation>
    <scope>NUCLEOTIDE SEQUENCE [LARGE SCALE GENOMIC DNA]</scope>
    <source>
        <strain evidence="6">DSM 16579</strain>
    </source>
</reference>
<dbReference type="InterPro" id="IPR040442">
    <property type="entry name" value="Pyrv_kinase-like_dom_sf"/>
</dbReference>
<protein>
    <submittedName>
        <fullName evidence="5">2-dehydro-3-deoxyglucarate aldolase</fullName>
    </submittedName>
</protein>
<name>A0A1M4YDV5_9GAMM</name>
<comment type="similarity">
    <text evidence="1">Belongs to the HpcH/HpaI aldolase family.</text>
</comment>
<feature type="domain" description="HpcH/HpaI aldolase/citrate lyase" evidence="4">
    <location>
        <begin position="20"/>
        <end position="239"/>
    </location>
</feature>
<dbReference type="InterPro" id="IPR015813">
    <property type="entry name" value="Pyrv/PenolPyrv_kinase-like_dom"/>
</dbReference>
<dbReference type="Gene3D" id="3.20.20.60">
    <property type="entry name" value="Phosphoenolpyruvate-binding domains"/>
    <property type="match status" value="1"/>
</dbReference>
<dbReference type="Proteomes" id="UP000184517">
    <property type="component" value="Unassembled WGS sequence"/>
</dbReference>
<dbReference type="Pfam" id="PF03328">
    <property type="entry name" value="HpcH_HpaI"/>
    <property type="match status" value="1"/>
</dbReference>
<dbReference type="OrthoDB" id="86160at2"/>
<keyword evidence="3" id="KW-0456">Lyase</keyword>
<dbReference type="GO" id="GO:0046872">
    <property type="term" value="F:metal ion binding"/>
    <property type="evidence" value="ECO:0007669"/>
    <property type="project" value="UniProtKB-KW"/>
</dbReference>
<dbReference type="GO" id="GO:0016832">
    <property type="term" value="F:aldehyde-lyase activity"/>
    <property type="evidence" value="ECO:0007669"/>
    <property type="project" value="TreeGrafter"/>
</dbReference>
<keyword evidence="2" id="KW-0479">Metal-binding</keyword>
<dbReference type="PANTHER" id="PTHR30502">
    <property type="entry name" value="2-KETO-3-DEOXY-L-RHAMNONATE ALDOLASE"/>
    <property type="match status" value="1"/>
</dbReference>
<keyword evidence="6" id="KW-1185">Reference proteome</keyword>
<dbReference type="AlphaFoldDB" id="A0A1M4YDV5"/>
<dbReference type="EMBL" id="FQVF01000005">
    <property type="protein sequence ID" value="SHF03818.1"/>
    <property type="molecule type" value="Genomic_DNA"/>
</dbReference>
<evidence type="ECO:0000256" key="3">
    <source>
        <dbReference type="ARBA" id="ARBA00023239"/>
    </source>
</evidence>
<evidence type="ECO:0000256" key="1">
    <source>
        <dbReference type="ARBA" id="ARBA00005568"/>
    </source>
</evidence>
<dbReference type="InterPro" id="IPR050251">
    <property type="entry name" value="HpcH-HpaI_aldolase"/>
</dbReference>
<accession>A0A1M4YDV5</accession>
<dbReference type="InterPro" id="IPR005000">
    <property type="entry name" value="Aldolase/citrate-lyase_domain"/>
</dbReference>
<evidence type="ECO:0000259" key="4">
    <source>
        <dbReference type="Pfam" id="PF03328"/>
    </source>
</evidence>
<dbReference type="PANTHER" id="PTHR30502:SF0">
    <property type="entry name" value="PHOSPHOENOLPYRUVATE CARBOXYLASE FAMILY PROTEIN"/>
    <property type="match status" value="1"/>
</dbReference>
<dbReference type="RefSeq" id="WP_084122219.1">
    <property type="nucleotide sequence ID" value="NZ_FQVF01000005.1"/>
</dbReference>
<proteinExistence type="inferred from homology"/>
<organism evidence="5 6">
    <name type="scientific">Marinomonas polaris DSM 16579</name>
    <dbReference type="NCBI Taxonomy" id="1122206"/>
    <lineage>
        <taxon>Bacteria</taxon>
        <taxon>Pseudomonadati</taxon>
        <taxon>Pseudomonadota</taxon>
        <taxon>Gammaproteobacteria</taxon>
        <taxon>Oceanospirillales</taxon>
        <taxon>Oceanospirillaceae</taxon>
        <taxon>Marinomonas</taxon>
    </lineage>
</organism>
<evidence type="ECO:0000313" key="5">
    <source>
        <dbReference type="EMBL" id="SHF03818.1"/>
    </source>
</evidence>
<dbReference type="GO" id="GO:0005737">
    <property type="term" value="C:cytoplasm"/>
    <property type="evidence" value="ECO:0007669"/>
    <property type="project" value="TreeGrafter"/>
</dbReference>
<gene>
    <name evidence="5" type="ORF">SAMN02745753_01191</name>
</gene>